<dbReference type="GO" id="GO:0090433">
    <property type="term" value="F:palmitoyl-CoA ligase activity"/>
    <property type="evidence" value="ECO:0007669"/>
    <property type="project" value="TreeGrafter"/>
</dbReference>
<keyword evidence="4" id="KW-0443">Lipid metabolism</keyword>
<dbReference type="AlphaFoldDB" id="A0A5N5SVA6"/>
<dbReference type="InterPro" id="IPR000873">
    <property type="entry name" value="AMP-dep_synth/lig_dom"/>
</dbReference>
<organism evidence="9 10">
    <name type="scientific">Armadillidium nasatum</name>
    <dbReference type="NCBI Taxonomy" id="96803"/>
    <lineage>
        <taxon>Eukaryota</taxon>
        <taxon>Metazoa</taxon>
        <taxon>Ecdysozoa</taxon>
        <taxon>Arthropoda</taxon>
        <taxon>Crustacea</taxon>
        <taxon>Multicrustacea</taxon>
        <taxon>Malacostraca</taxon>
        <taxon>Eumalacostraca</taxon>
        <taxon>Peracarida</taxon>
        <taxon>Isopoda</taxon>
        <taxon>Oniscidea</taxon>
        <taxon>Crinocheta</taxon>
        <taxon>Armadillidiidae</taxon>
        <taxon>Armadillidium</taxon>
    </lineage>
</organism>
<evidence type="ECO:0000256" key="1">
    <source>
        <dbReference type="ARBA" id="ARBA00006432"/>
    </source>
</evidence>
<evidence type="ECO:0000256" key="3">
    <source>
        <dbReference type="ARBA" id="ARBA00022741"/>
    </source>
</evidence>
<accession>A0A5N5SVA6</accession>
<dbReference type="Gene3D" id="3.40.50.12780">
    <property type="entry name" value="N-terminal domain of ligase-like"/>
    <property type="match status" value="1"/>
</dbReference>
<keyword evidence="4" id="KW-0276">Fatty acid metabolism</keyword>
<evidence type="ECO:0000313" key="9">
    <source>
        <dbReference type="EMBL" id="KAB7498141.1"/>
    </source>
</evidence>
<dbReference type="Proteomes" id="UP000326759">
    <property type="component" value="Unassembled WGS sequence"/>
</dbReference>
<dbReference type="Pfam" id="PF00501">
    <property type="entry name" value="AMP-binding"/>
    <property type="match status" value="1"/>
</dbReference>
<dbReference type="GO" id="GO:0005783">
    <property type="term" value="C:endoplasmic reticulum"/>
    <property type="evidence" value="ECO:0007669"/>
    <property type="project" value="TreeGrafter"/>
</dbReference>
<evidence type="ECO:0000256" key="7">
    <source>
        <dbReference type="ARBA" id="ARBA00036813"/>
    </source>
</evidence>
<dbReference type="InterPro" id="IPR042099">
    <property type="entry name" value="ANL_N_sf"/>
</dbReference>
<evidence type="ECO:0000256" key="6">
    <source>
        <dbReference type="ARBA" id="ARBA00026121"/>
    </source>
</evidence>
<dbReference type="EC" id="6.2.1.3" evidence="6"/>
<evidence type="ECO:0000256" key="2">
    <source>
        <dbReference type="ARBA" id="ARBA00022598"/>
    </source>
</evidence>
<comment type="caution">
    <text evidence="9">The sequence shown here is derived from an EMBL/GenBank/DDBJ whole genome shotgun (WGS) entry which is preliminary data.</text>
</comment>
<keyword evidence="2" id="KW-0436">Ligase</keyword>
<sequence>MVESRGIRKGNIWTKAEDRGFKHGYELKTFLESKNAYTLPDILEVSAEKHENTLCIGTRKLLSRKKIENNGKQLEKLELGEYTWKSYKEVQNEVIKVTSAVSSLGLQSKERVAIIAETRAEWLTSALGCLRYGLAVVTLYVNLSDTGLVHGINETEVETIFTSSDIMSRLVKILPRCDKVKNIIVFEDQLDGIGNAKVDQHVKVIPFQEFLTIGTEQDFVTNKPKENDTAIIMYTSGSTGNPKGVEITHKNVFYSFIAYTIQANLNSSDRYIAYLPLAHIMELVTEIALLSLGVTIAYSSPFTLTNNSPKIGKGTLGDARVAKPTAITAVPLILDRIIKTVSINVEKQGKLKAKIFKHAVQFKKDHEASLTSRALDIIIFNKVKAELGGSVKMMVVGGAPLSPQTHSMIRTMFGCTVQVGYGCTETSACVSSMDSDDMRTGHVGPPNAFVEVKLQDWEEGGYRITDTPRPRGEIVVGGPCVTSGYFKLPSETSVSFYVEDGTQWFRTGDIGEFDETGVLYVIDRKKDLVKLKHGEYVSLGNIESKIKTCSIVDNICVYADPCEEYTVAVILPSQSYLEKIAADNGLSDVSIDKLCVESQIKQIFLGKIQTHSKQCGLGKWDIPQKIHLTTLVWTPDNGMVTAALKLKRKDIYKEYEQEINAMYNKN</sequence>
<evidence type="ECO:0000313" key="10">
    <source>
        <dbReference type="Proteomes" id="UP000326759"/>
    </source>
</evidence>
<dbReference type="GO" id="GO:0005811">
    <property type="term" value="C:lipid droplet"/>
    <property type="evidence" value="ECO:0007669"/>
    <property type="project" value="TreeGrafter"/>
</dbReference>
<dbReference type="PROSITE" id="PS00455">
    <property type="entry name" value="AMP_BINDING"/>
    <property type="match status" value="1"/>
</dbReference>
<dbReference type="EMBL" id="SEYY01019547">
    <property type="protein sequence ID" value="KAB7498141.1"/>
    <property type="molecule type" value="Genomic_DNA"/>
</dbReference>
<protein>
    <recommendedName>
        <fullName evidence="6">long-chain-fatty-acid--CoA ligase</fullName>
        <ecNumber evidence="6">6.2.1.3</ecNumber>
    </recommendedName>
</protein>
<keyword evidence="3" id="KW-0547">Nucleotide-binding</keyword>
<dbReference type="InterPro" id="IPR020845">
    <property type="entry name" value="AMP-binding_CS"/>
</dbReference>
<feature type="domain" description="AMP-dependent synthetase/ligase" evidence="8">
    <location>
        <begin position="75"/>
        <end position="486"/>
    </location>
</feature>
<evidence type="ECO:0000256" key="4">
    <source>
        <dbReference type="ARBA" id="ARBA00022832"/>
    </source>
</evidence>
<reference evidence="9 10" key="1">
    <citation type="journal article" date="2019" name="PLoS Biol.">
        <title>Sex chromosomes control vertical transmission of feminizing Wolbachia symbionts in an isopod.</title>
        <authorList>
            <person name="Becking T."/>
            <person name="Chebbi M.A."/>
            <person name="Giraud I."/>
            <person name="Moumen B."/>
            <person name="Laverre T."/>
            <person name="Caubet Y."/>
            <person name="Peccoud J."/>
            <person name="Gilbert C."/>
            <person name="Cordaux R."/>
        </authorList>
    </citation>
    <scope>NUCLEOTIDE SEQUENCE [LARGE SCALE GENOMIC DNA]</scope>
    <source>
        <strain evidence="9">ANa2</strain>
        <tissue evidence="9">Whole body excluding digestive tract and cuticle</tissue>
    </source>
</reference>
<comment type="similarity">
    <text evidence="1">Belongs to the ATP-dependent AMP-binding enzyme family.</text>
</comment>
<gene>
    <name evidence="9" type="primary">LACS8</name>
    <name evidence="9" type="ORF">Anas_03166</name>
</gene>
<dbReference type="PANTHER" id="PTHR43272:SF83">
    <property type="entry name" value="ACYL-COA SYNTHETASE LONG-CHAIN, ISOFORM J"/>
    <property type="match status" value="1"/>
</dbReference>
<dbReference type="GO" id="GO:0030182">
    <property type="term" value="P:neuron differentiation"/>
    <property type="evidence" value="ECO:0007669"/>
    <property type="project" value="TreeGrafter"/>
</dbReference>
<dbReference type="SUPFAM" id="SSF56801">
    <property type="entry name" value="Acetyl-CoA synthetase-like"/>
    <property type="match status" value="1"/>
</dbReference>
<name>A0A5N5SVA6_9CRUS</name>
<proteinExistence type="inferred from homology"/>
<dbReference type="GO" id="GO:0005886">
    <property type="term" value="C:plasma membrane"/>
    <property type="evidence" value="ECO:0007669"/>
    <property type="project" value="TreeGrafter"/>
</dbReference>
<dbReference type="OrthoDB" id="1700726at2759"/>
<comment type="catalytic activity">
    <reaction evidence="7">
        <text>a long-chain fatty acid + ATP + CoA = a long-chain fatty acyl-CoA + AMP + diphosphate</text>
        <dbReference type="Rhea" id="RHEA:15421"/>
        <dbReference type="ChEBI" id="CHEBI:30616"/>
        <dbReference type="ChEBI" id="CHEBI:33019"/>
        <dbReference type="ChEBI" id="CHEBI:57287"/>
        <dbReference type="ChEBI" id="CHEBI:57560"/>
        <dbReference type="ChEBI" id="CHEBI:83139"/>
        <dbReference type="ChEBI" id="CHEBI:456215"/>
        <dbReference type="EC" id="6.2.1.3"/>
    </reaction>
</comment>
<evidence type="ECO:0000256" key="5">
    <source>
        <dbReference type="ARBA" id="ARBA00022840"/>
    </source>
</evidence>
<keyword evidence="10" id="KW-1185">Reference proteome</keyword>
<evidence type="ECO:0000259" key="8">
    <source>
        <dbReference type="Pfam" id="PF00501"/>
    </source>
</evidence>
<dbReference type="GO" id="GO:0005524">
    <property type="term" value="F:ATP binding"/>
    <property type="evidence" value="ECO:0007669"/>
    <property type="project" value="UniProtKB-KW"/>
</dbReference>
<keyword evidence="5" id="KW-0067">ATP-binding</keyword>
<dbReference type="PANTHER" id="PTHR43272">
    <property type="entry name" value="LONG-CHAIN-FATTY-ACID--COA LIGASE"/>
    <property type="match status" value="1"/>
</dbReference>
<dbReference type="GO" id="GO:0035336">
    <property type="term" value="P:long-chain fatty-acyl-CoA metabolic process"/>
    <property type="evidence" value="ECO:0007669"/>
    <property type="project" value="TreeGrafter"/>
</dbReference>